<gene>
    <name evidence="1" type="ORF">NADRNF5_0582</name>
</gene>
<dbReference type="InterPro" id="IPR036388">
    <property type="entry name" value="WH-like_DNA-bd_sf"/>
</dbReference>
<dbReference type="GeneID" id="24819818"/>
<dbReference type="SUPFAM" id="SSF46785">
    <property type="entry name" value="Winged helix' DNA-binding domain"/>
    <property type="match status" value="1"/>
</dbReference>
<dbReference type="Proteomes" id="UP000032408">
    <property type="component" value="Chromosome"/>
</dbReference>
<organism evidence="1 2">
    <name type="scientific">Nitrosopumilus adriaticus</name>
    <dbReference type="NCBI Taxonomy" id="1580092"/>
    <lineage>
        <taxon>Archaea</taxon>
        <taxon>Nitrososphaerota</taxon>
        <taxon>Nitrososphaeria</taxon>
        <taxon>Nitrosopumilales</taxon>
        <taxon>Nitrosopumilaceae</taxon>
        <taxon>Nitrosopumilus</taxon>
    </lineage>
</organism>
<keyword evidence="2" id="KW-1185">Reference proteome</keyword>
<dbReference type="HOGENOM" id="CLU_160435_0_0_2"/>
<dbReference type="InterPro" id="IPR036390">
    <property type="entry name" value="WH_DNA-bd_sf"/>
</dbReference>
<evidence type="ECO:0000313" key="1">
    <source>
        <dbReference type="EMBL" id="AJW70278.1"/>
    </source>
</evidence>
<proteinExistence type="predicted"/>
<dbReference type="STRING" id="1580092.NADRNF5_0582"/>
<accession>A0A0D5C131</accession>
<dbReference type="KEGG" id="nin:NADRNF5_0582"/>
<protein>
    <recommendedName>
        <fullName evidence="3">ArnR1-like winged helix-turn-helix domain-containing protein</fullName>
    </recommendedName>
</protein>
<name>A0A0D5C131_9ARCH</name>
<reference evidence="1 2" key="2">
    <citation type="journal article" date="2016" name="ISME J.">
        <title>Physiological and genomic characterization of two novel marine thaumarchaeal strains indicates niche differentiation.</title>
        <authorList>
            <person name="Bayer B."/>
            <person name="Vojvoda J."/>
            <person name="Offre P."/>
            <person name="Alves R.J."/>
            <person name="Elisabeth N.H."/>
            <person name="Garcia J.A."/>
            <person name="Volland J.M."/>
            <person name="Srivastava A."/>
            <person name="Schleper C."/>
            <person name="Herndl G.J."/>
        </authorList>
    </citation>
    <scope>NUCLEOTIDE SEQUENCE [LARGE SCALE GENOMIC DNA]</scope>
    <source>
        <strain evidence="1 2">NF5</strain>
    </source>
</reference>
<dbReference type="Gene3D" id="1.10.10.10">
    <property type="entry name" value="Winged helix-like DNA-binding domain superfamily/Winged helix DNA-binding domain"/>
    <property type="match status" value="1"/>
</dbReference>
<dbReference type="EMBL" id="CP011070">
    <property type="protein sequence ID" value="AJW70278.1"/>
    <property type="molecule type" value="Genomic_DNA"/>
</dbReference>
<evidence type="ECO:0008006" key="3">
    <source>
        <dbReference type="Google" id="ProtNLM"/>
    </source>
</evidence>
<evidence type="ECO:0000313" key="2">
    <source>
        <dbReference type="Proteomes" id="UP000032408"/>
    </source>
</evidence>
<reference evidence="2" key="1">
    <citation type="submission" date="2015-03" db="EMBL/GenBank/DDBJ databases">
        <title>Characterization of two novel Thaumarchaeota isolated from the Northern Adriatic Sea.</title>
        <authorList>
            <person name="Bayer B."/>
            <person name="Vojvoda J."/>
            <person name="Offre P."/>
            <person name="Srivastava A."/>
            <person name="Elisabeth N."/>
            <person name="Garcia J.A.L."/>
            <person name="Schleper C."/>
            <person name="Herndl G.J."/>
        </authorList>
    </citation>
    <scope>NUCLEOTIDE SEQUENCE [LARGE SCALE GENOMIC DNA]</scope>
    <source>
        <strain evidence="2">NF5</strain>
    </source>
</reference>
<dbReference type="AlphaFoldDB" id="A0A0D5C131"/>
<sequence length="127" mass="14531">MLNIVNLLDISIIVKGVVPSTEALVDSKKYRDRIYIVKDIILTLSEYGQLNQTALFSFCGLNITKHKQILDNLEQNEMIQRVETVDGKRTITIFKVTPRGMDFCHDILEPFENLFPRSGKSPSMDIE</sequence>
<dbReference type="RefSeq" id="WP_237089321.1">
    <property type="nucleotide sequence ID" value="NZ_CP011070.1"/>
</dbReference>